<protein>
    <submittedName>
        <fullName evidence="1">Uncharacterized protein</fullName>
    </submittedName>
</protein>
<reference evidence="1" key="1">
    <citation type="submission" date="2020-02" db="EMBL/GenBank/DDBJ databases">
        <authorList>
            <person name="Meier V. D."/>
        </authorList>
    </citation>
    <scope>NUCLEOTIDE SEQUENCE</scope>
    <source>
        <strain evidence="1">AVDCRST_MAG85</strain>
    </source>
</reference>
<sequence>MTPTRARAYGRVMTIIDELGPAKLHADEQQAVRDAADAVLFTYDIATDSAAKDAIIHLESVMDRLVDGGRLLEETADTILDAVERCGPQTEPLELPAAA</sequence>
<name>A0A6J4S4D2_9ACTN</name>
<organism evidence="1">
    <name type="scientific">uncultured Solirubrobacteraceae bacterium</name>
    <dbReference type="NCBI Taxonomy" id="1162706"/>
    <lineage>
        <taxon>Bacteria</taxon>
        <taxon>Bacillati</taxon>
        <taxon>Actinomycetota</taxon>
        <taxon>Thermoleophilia</taxon>
        <taxon>Solirubrobacterales</taxon>
        <taxon>Solirubrobacteraceae</taxon>
        <taxon>environmental samples</taxon>
    </lineage>
</organism>
<accession>A0A6J4S4D2</accession>
<dbReference type="AlphaFoldDB" id="A0A6J4S4D2"/>
<proteinExistence type="predicted"/>
<dbReference type="EMBL" id="CADCVT010000124">
    <property type="protein sequence ID" value="CAA9489332.1"/>
    <property type="molecule type" value="Genomic_DNA"/>
</dbReference>
<evidence type="ECO:0000313" key="1">
    <source>
        <dbReference type="EMBL" id="CAA9489332.1"/>
    </source>
</evidence>
<gene>
    <name evidence="1" type="ORF">AVDCRST_MAG85-1136</name>
</gene>